<protein>
    <submittedName>
        <fullName evidence="1">Uncharacterized protein</fullName>
    </submittedName>
</protein>
<dbReference type="AlphaFoldDB" id="A0A2G9T8F4"/>
<organism evidence="1 2">
    <name type="scientific">Teladorsagia circumcincta</name>
    <name type="common">Brown stomach worm</name>
    <name type="synonym">Ostertagia circumcincta</name>
    <dbReference type="NCBI Taxonomy" id="45464"/>
    <lineage>
        <taxon>Eukaryota</taxon>
        <taxon>Metazoa</taxon>
        <taxon>Ecdysozoa</taxon>
        <taxon>Nematoda</taxon>
        <taxon>Chromadorea</taxon>
        <taxon>Rhabditida</taxon>
        <taxon>Rhabditina</taxon>
        <taxon>Rhabditomorpha</taxon>
        <taxon>Strongyloidea</taxon>
        <taxon>Trichostrongylidae</taxon>
        <taxon>Teladorsagia</taxon>
    </lineage>
</organism>
<name>A0A2G9T8F4_TELCI</name>
<reference evidence="1 2" key="1">
    <citation type="submission" date="2015-09" db="EMBL/GenBank/DDBJ databases">
        <title>Draft genome of the parasitic nematode Teladorsagia circumcincta isolate WARC Sus (inbred).</title>
        <authorList>
            <person name="Mitreva M."/>
        </authorList>
    </citation>
    <scope>NUCLEOTIDE SEQUENCE [LARGE SCALE GENOMIC DNA]</scope>
    <source>
        <strain evidence="1 2">S</strain>
    </source>
</reference>
<proteinExistence type="predicted"/>
<evidence type="ECO:0000313" key="1">
    <source>
        <dbReference type="EMBL" id="PIO54214.1"/>
    </source>
</evidence>
<dbReference type="Proteomes" id="UP000230423">
    <property type="component" value="Unassembled WGS sequence"/>
</dbReference>
<dbReference type="OrthoDB" id="5848173at2759"/>
<feature type="non-terminal residue" evidence="1">
    <location>
        <position position="72"/>
    </location>
</feature>
<keyword evidence="2" id="KW-1185">Reference proteome</keyword>
<accession>A0A2G9T8F4</accession>
<evidence type="ECO:0000313" key="2">
    <source>
        <dbReference type="Proteomes" id="UP000230423"/>
    </source>
</evidence>
<sequence length="72" mass="8572">MRLNYCTLLELWMKSDFGCSEEMATIIAMLQVQDVFLTPTRNRNRSEEVKRRFAAEEGDHIAYLNMYTMFIQ</sequence>
<dbReference type="Gene3D" id="1.20.120.1080">
    <property type="match status" value="1"/>
</dbReference>
<dbReference type="Pfam" id="PF21010">
    <property type="entry name" value="HA2_C"/>
    <property type="match status" value="1"/>
</dbReference>
<gene>
    <name evidence="1" type="ORF">TELCIR_24428</name>
</gene>
<dbReference type="EMBL" id="KZ399960">
    <property type="protein sequence ID" value="PIO54214.1"/>
    <property type="molecule type" value="Genomic_DNA"/>
</dbReference>